<evidence type="ECO:0000259" key="2">
    <source>
        <dbReference type="Pfam" id="PF18962"/>
    </source>
</evidence>
<gene>
    <name evidence="3" type="ORF">ESV85_07160</name>
</gene>
<sequence length="664" mass="75128">MNMKNFRKVVLLLILLFASIQARSQVWDSGIKATGDNQFPYEPSVEINVDYYGNRVIAGHFQRSFSLGPHSIITEDDYYSDIFLSRINKNGEVEWLKHIEGGNSYADDIGVTVDEDSNIYLTGSEGNIFVSKYDSLGNLVWHQDFEKEHAGYGASIATDQFDNVYVIGENGWEFFMAKLDFEGNPIWKKDFWYNSSAAVNLSDMAVDALGNIYFSGVFGIKVLKVDDVELVHDVTGGNDTFFGKVDSQGNVLWIKSSTGRTNSEPQIALTADNHIYLSGALFTGLSFEDIFIEGICCQNPKPYIAKYTTEGELVWAKEGFTTYSETGATCDIKSDYDGNLYLTGTYFTCYGCTETDFYLEKYNKEGDHLWRVEMNMGSSDYSHSIDIDNNGFLYNIGYNYSADFIDPENYVELRTIGLGKLSTGSTTRKRTPRPRSERFVQVCDINETINLEAKGENIKWYSDPSITNEIEQGNTYSPSTISDTLYVTQTLNQIESWPKQVIIYVSEIPDSKIMVENDTLRAPKGINYQYQWLYENDTILNATESFVSLDSTQNYSEFSVIVTDINCSRILDQVDLITSIDTSEEDHGFSIYPNPTTGILNLNYLDRNADLMVSVINVSGKEVFYGKIAPFDPPYLNLELYPNGIYLVRIFDGMKIHTVKVLKH</sequence>
<feature type="chain" id="PRO_5022956255" evidence="1">
    <location>
        <begin position="25"/>
        <end position="664"/>
    </location>
</feature>
<name>A0A5C7AY54_9BACT</name>
<proteinExistence type="predicted"/>
<dbReference type="NCBIfam" id="TIGR04183">
    <property type="entry name" value="Por_Secre_tail"/>
    <property type="match status" value="1"/>
</dbReference>
<comment type="caution">
    <text evidence="3">The sequence shown here is derived from an EMBL/GenBank/DDBJ whole genome shotgun (WGS) entry which is preliminary data.</text>
</comment>
<dbReference type="InterPro" id="IPR011042">
    <property type="entry name" value="6-blade_b-propeller_TolB-like"/>
</dbReference>
<accession>A0A5C7AY54</accession>
<protein>
    <submittedName>
        <fullName evidence="3">T9SS type A sorting domain-containing protein</fullName>
    </submittedName>
</protein>
<dbReference type="EMBL" id="VORW01000002">
    <property type="protein sequence ID" value="TXE13736.1"/>
    <property type="molecule type" value="Genomic_DNA"/>
</dbReference>
<feature type="signal peptide" evidence="1">
    <location>
        <begin position="1"/>
        <end position="24"/>
    </location>
</feature>
<dbReference type="SUPFAM" id="SSF101898">
    <property type="entry name" value="NHL repeat"/>
    <property type="match status" value="1"/>
</dbReference>
<organism evidence="3 4">
    <name type="scientific">Algoriphagus aquimarinus</name>
    <dbReference type="NCBI Taxonomy" id="237018"/>
    <lineage>
        <taxon>Bacteria</taxon>
        <taxon>Pseudomonadati</taxon>
        <taxon>Bacteroidota</taxon>
        <taxon>Cytophagia</taxon>
        <taxon>Cytophagales</taxon>
        <taxon>Cyclobacteriaceae</taxon>
        <taxon>Algoriphagus</taxon>
    </lineage>
</organism>
<dbReference type="RefSeq" id="WP_146916094.1">
    <property type="nucleotide sequence ID" value="NZ_VORW01000002.1"/>
</dbReference>
<dbReference type="InterPro" id="IPR026444">
    <property type="entry name" value="Secre_tail"/>
</dbReference>
<dbReference type="PANTHER" id="PTHR42754:SF1">
    <property type="entry name" value="LIPOPROTEIN"/>
    <property type="match status" value="1"/>
</dbReference>
<dbReference type="Pfam" id="PF18962">
    <property type="entry name" value="Por_Secre_tail"/>
    <property type="match status" value="1"/>
</dbReference>
<reference evidence="3 4" key="1">
    <citation type="submission" date="2019-08" db="EMBL/GenBank/DDBJ databases">
        <title>Genomes sequence of Algoriphagus aquimarinus ACAM450.</title>
        <authorList>
            <person name="Bowman J.P."/>
        </authorList>
    </citation>
    <scope>NUCLEOTIDE SEQUENCE [LARGE SCALE GENOMIC DNA]</scope>
    <source>
        <strain evidence="3 4">ACAM 450</strain>
    </source>
</reference>
<dbReference type="Proteomes" id="UP000321935">
    <property type="component" value="Unassembled WGS sequence"/>
</dbReference>
<evidence type="ECO:0000313" key="3">
    <source>
        <dbReference type="EMBL" id="TXE13736.1"/>
    </source>
</evidence>
<dbReference type="PANTHER" id="PTHR42754">
    <property type="entry name" value="ENDOGLUCANASE"/>
    <property type="match status" value="1"/>
</dbReference>
<keyword evidence="1" id="KW-0732">Signal</keyword>
<evidence type="ECO:0000256" key="1">
    <source>
        <dbReference type="SAM" id="SignalP"/>
    </source>
</evidence>
<feature type="domain" description="Secretion system C-terminal sorting" evidence="2">
    <location>
        <begin position="591"/>
        <end position="657"/>
    </location>
</feature>
<evidence type="ECO:0000313" key="4">
    <source>
        <dbReference type="Proteomes" id="UP000321935"/>
    </source>
</evidence>
<dbReference type="OrthoDB" id="1523346at2"/>
<dbReference type="Gene3D" id="2.120.10.30">
    <property type="entry name" value="TolB, C-terminal domain"/>
    <property type="match status" value="1"/>
</dbReference>
<dbReference type="AlphaFoldDB" id="A0A5C7AY54"/>